<name>A0A7J5E1L9_NOCSI</name>
<feature type="transmembrane region" description="Helical" evidence="8">
    <location>
        <begin position="306"/>
        <end position="323"/>
    </location>
</feature>
<keyword evidence="4 8" id="KW-0812">Transmembrane</keyword>
<dbReference type="PANTHER" id="PTHR33362">
    <property type="entry name" value="SIALIC ACID TRAP TRANSPORTER PERMEASE PROTEIN SIAT-RELATED"/>
    <property type="match status" value="1"/>
</dbReference>
<evidence type="ECO:0000259" key="9">
    <source>
        <dbReference type="Pfam" id="PF06808"/>
    </source>
</evidence>
<evidence type="ECO:0000256" key="7">
    <source>
        <dbReference type="SAM" id="MobiDB-lite"/>
    </source>
</evidence>
<dbReference type="GO" id="GO:0022857">
    <property type="term" value="F:transmembrane transporter activity"/>
    <property type="evidence" value="ECO:0007669"/>
    <property type="project" value="TreeGrafter"/>
</dbReference>
<keyword evidence="6 8" id="KW-0472">Membrane</keyword>
<dbReference type="GO" id="GO:0005886">
    <property type="term" value="C:plasma membrane"/>
    <property type="evidence" value="ECO:0007669"/>
    <property type="project" value="UniProtKB-SubCell"/>
</dbReference>
<gene>
    <name evidence="10" type="ORF">F9L07_10145</name>
</gene>
<dbReference type="InterPro" id="IPR004681">
    <property type="entry name" value="TRAP_DctM"/>
</dbReference>
<feature type="transmembrane region" description="Helical" evidence="8">
    <location>
        <begin position="113"/>
        <end position="132"/>
    </location>
</feature>
<keyword evidence="3" id="KW-0997">Cell inner membrane</keyword>
<reference evidence="10 11" key="1">
    <citation type="submission" date="2019-09" db="EMBL/GenBank/DDBJ databases">
        <title>Pimelobacter sp. isolated from Paulinella.</title>
        <authorList>
            <person name="Jeong S.E."/>
        </authorList>
    </citation>
    <scope>NUCLEOTIDE SEQUENCE [LARGE SCALE GENOMIC DNA]</scope>
    <source>
        <strain evidence="10 11">Pch-N</strain>
    </source>
</reference>
<keyword evidence="2" id="KW-1003">Cell membrane</keyword>
<feature type="transmembrane region" description="Helical" evidence="8">
    <location>
        <begin position="420"/>
        <end position="447"/>
    </location>
</feature>
<feature type="transmembrane region" description="Helical" evidence="8">
    <location>
        <begin position="467"/>
        <end position="488"/>
    </location>
</feature>
<feature type="transmembrane region" description="Helical" evidence="8">
    <location>
        <begin position="33"/>
        <end position="55"/>
    </location>
</feature>
<comment type="subcellular location">
    <subcellularLocation>
        <location evidence="1">Cell inner membrane</location>
        <topology evidence="1">Multi-pass membrane protein</topology>
    </subcellularLocation>
</comment>
<evidence type="ECO:0000256" key="5">
    <source>
        <dbReference type="ARBA" id="ARBA00022989"/>
    </source>
</evidence>
<keyword evidence="5 8" id="KW-1133">Transmembrane helix</keyword>
<feature type="transmembrane region" description="Helical" evidence="8">
    <location>
        <begin position="335"/>
        <end position="359"/>
    </location>
</feature>
<proteinExistence type="predicted"/>
<feature type="transmembrane region" description="Helical" evidence="8">
    <location>
        <begin position="152"/>
        <end position="182"/>
    </location>
</feature>
<evidence type="ECO:0000256" key="2">
    <source>
        <dbReference type="ARBA" id="ARBA00022475"/>
    </source>
</evidence>
<sequence length="502" mass="52914">MSADTAVDTVAAPPPADPSAGKGTTAPGATGSWTIFIGTMVLIAASTVAMFLPLVPEAIGIAAIVLMLCLTFLRLPVALAMIVPALLGMYALRGELLVESTFKSLPYGQVAEWTLSVVPMFILMGLLLWRAGLTESLYVAGRKWLGWMPGGLAVGTNLAGAGLASVSGSSVGTAYALARIGIPEMLKAGYDKRLAIGAVIVAGLPGQLIPPSIMLVIYAGIAEVPIGPQLLAGIGPGVLVAILFTVMIVIFAKRWAPSVAEEAAAQGPVTWGDRFGSLAKIWPVPLLIAVIVWGMFSGTFTATEAGAVAAVVSLGITFIWKWGKGPFRAIADASVATISSVGGIFFMLVGVEALSRMFTLTGISTGFAELVESMDLNRVTFLLMMMVVYILLGTFMEPLPMMVLTIPILMPTLHALDVSLLWYGAFAVLMGELAVVTPPVGILAFIIHQITKEPEVNQGQEIRLNDVFNACWWFMPMAVVVTVVLIFFPEISTWLPDMASSG</sequence>
<feature type="transmembrane region" description="Helical" evidence="8">
    <location>
        <begin position="194"/>
        <end position="218"/>
    </location>
</feature>
<dbReference type="AlphaFoldDB" id="A0A7J5E1L9"/>
<feature type="transmembrane region" description="Helical" evidence="8">
    <location>
        <begin position="61"/>
        <end position="92"/>
    </location>
</feature>
<comment type="caution">
    <text evidence="10">The sequence shown here is derived from an EMBL/GenBank/DDBJ whole genome shotgun (WGS) entry which is preliminary data.</text>
</comment>
<dbReference type="PANTHER" id="PTHR33362:SF5">
    <property type="entry name" value="C4-DICARBOXYLATE TRAP TRANSPORTER LARGE PERMEASE PROTEIN DCTM"/>
    <property type="match status" value="1"/>
</dbReference>
<protein>
    <submittedName>
        <fullName evidence="10">TRAP transporter large permease</fullName>
    </submittedName>
</protein>
<evidence type="ECO:0000313" key="10">
    <source>
        <dbReference type="EMBL" id="KAB2812160.1"/>
    </source>
</evidence>
<feature type="transmembrane region" description="Helical" evidence="8">
    <location>
        <begin position="230"/>
        <end position="252"/>
    </location>
</feature>
<evidence type="ECO:0000256" key="6">
    <source>
        <dbReference type="ARBA" id="ARBA00023136"/>
    </source>
</evidence>
<evidence type="ECO:0000256" key="1">
    <source>
        <dbReference type="ARBA" id="ARBA00004429"/>
    </source>
</evidence>
<feature type="transmembrane region" description="Helical" evidence="8">
    <location>
        <begin position="281"/>
        <end position="300"/>
    </location>
</feature>
<evidence type="ECO:0000256" key="8">
    <source>
        <dbReference type="SAM" id="Phobius"/>
    </source>
</evidence>
<dbReference type="InterPro" id="IPR010656">
    <property type="entry name" value="DctM"/>
</dbReference>
<evidence type="ECO:0000256" key="3">
    <source>
        <dbReference type="ARBA" id="ARBA00022519"/>
    </source>
</evidence>
<accession>A0A7J5E1L9</accession>
<dbReference type="RefSeq" id="WP_151579568.1">
    <property type="nucleotide sequence ID" value="NZ_CP182503.1"/>
</dbReference>
<organism evidence="10 11">
    <name type="scientific">Nocardioides simplex</name>
    <name type="common">Arthrobacter simplex</name>
    <dbReference type="NCBI Taxonomy" id="2045"/>
    <lineage>
        <taxon>Bacteria</taxon>
        <taxon>Bacillati</taxon>
        <taxon>Actinomycetota</taxon>
        <taxon>Actinomycetes</taxon>
        <taxon>Propionibacteriales</taxon>
        <taxon>Nocardioidaceae</taxon>
        <taxon>Pimelobacter</taxon>
    </lineage>
</organism>
<feature type="domain" description="TRAP C4-dicarboxylate transport system permease DctM subunit" evidence="9">
    <location>
        <begin position="64"/>
        <end position="491"/>
    </location>
</feature>
<dbReference type="Proteomes" id="UP000449906">
    <property type="component" value="Unassembled WGS sequence"/>
</dbReference>
<evidence type="ECO:0000256" key="4">
    <source>
        <dbReference type="ARBA" id="ARBA00022692"/>
    </source>
</evidence>
<feature type="transmembrane region" description="Helical" evidence="8">
    <location>
        <begin position="379"/>
        <end position="399"/>
    </location>
</feature>
<dbReference type="EMBL" id="WBVM01000001">
    <property type="protein sequence ID" value="KAB2812160.1"/>
    <property type="molecule type" value="Genomic_DNA"/>
</dbReference>
<feature type="compositionally biased region" description="Low complexity" evidence="7">
    <location>
        <begin position="1"/>
        <end position="11"/>
    </location>
</feature>
<feature type="region of interest" description="Disordered" evidence="7">
    <location>
        <begin position="1"/>
        <end position="26"/>
    </location>
</feature>
<evidence type="ECO:0000313" key="11">
    <source>
        <dbReference type="Proteomes" id="UP000449906"/>
    </source>
</evidence>
<dbReference type="Pfam" id="PF06808">
    <property type="entry name" value="DctM"/>
    <property type="match status" value="1"/>
</dbReference>